<reference evidence="3 4" key="2">
    <citation type="submission" date="2019-12" db="EMBL/GenBank/DDBJ databases">
        <title>Whole-genome sequencing of Allorhizobium vitis.</title>
        <authorList>
            <person name="Gan H.M."/>
            <person name="Szegedi E."/>
            <person name="Burr T."/>
            <person name="Savka M.A."/>
        </authorList>
    </citation>
    <scope>NUCLEOTIDE SEQUENCE [LARGE SCALE GENOMIC DNA]</scope>
    <source>
        <strain evidence="3 4">CG989</strain>
    </source>
</reference>
<dbReference type="Gene3D" id="2.40.100.20">
    <property type="match status" value="1"/>
</dbReference>
<gene>
    <name evidence="2" type="ORF">DXT89_26365</name>
    <name evidence="3" type="ORF">GOZ95_26070</name>
</gene>
<dbReference type="EMBL" id="QUSG01000038">
    <property type="protein sequence ID" value="KAA3519283.1"/>
    <property type="molecule type" value="Genomic_DNA"/>
</dbReference>
<accession>A0A368NGE5</accession>
<name>A0A368NGE5_AGRVI</name>
<evidence type="ECO:0000259" key="1">
    <source>
        <dbReference type="Pfam" id="PF18631"/>
    </source>
</evidence>
<sequence length="320" mass="36691">MGRLVEIAWPELDIVVVAELADEENPELCEEFWQDLPFKVMQAHPVVSGESLYAWTPTISTAPVRLRRRIVDCAIGDLRYSQATGNKFSIQYGKGLEPLAQPVLGKVLEEYHHLLPVVGKAIWNNLFFVKEKIFVEVRPHDVSQAFKGEGRFANLKGAAAVFYAEAKRIQTDEPEDLRRIRTGEIGDTGTYGQYFTAWDFANGMLRDYIMYTAYPLLKLIDTLSHEDFVAAVEAFDPAYSEYLGYSGLNTLLDFSNKLRAAIRETDDKEELRTLLRTFIMYGNRLCAWSYHYFPWYLGMFYGRAVNGQEFSGRFNQIKPN</sequence>
<dbReference type="InterPro" id="IPR040602">
    <property type="entry name" value="Cucumopine_C"/>
</dbReference>
<evidence type="ECO:0000313" key="2">
    <source>
        <dbReference type="EMBL" id="KAA3519283.1"/>
    </source>
</evidence>
<reference evidence="2 5" key="1">
    <citation type="submission" date="2018-08" db="EMBL/GenBank/DDBJ databases">
        <title>Genome sequencing of Agrobacterium vitis strain ICMP 10754.</title>
        <authorList>
            <person name="Visnovsky S.B."/>
            <person name="Pitman A.R."/>
        </authorList>
    </citation>
    <scope>NUCLEOTIDE SEQUENCE [LARGE SCALE GENOMIC DNA]</scope>
    <source>
        <strain evidence="2 5">ICMP 10754</strain>
    </source>
</reference>
<evidence type="ECO:0000313" key="4">
    <source>
        <dbReference type="Proteomes" id="UP000436692"/>
    </source>
</evidence>
<proteinExistence type="predicted"/>
<organism evidence="2 5">
    <name type="scientific">Agrobacterium vitis</name>
    <name type="common">Rhizobium vitis</name>
    <dbReference type="NCBI Taxonomy" id="373"/>
    <lineage>
        <taxon>Bacteria</taxon>
        <taxon>Pseudomonadati</taxon>
        <taxon>Pseudomonadota</taxon>
        <taxon>Alphaproteobacteria</taxon>
        <taxon>Hyphomicrobiales</taxon>
        <taxon>Rhizobiaceae</taxon>
        <taxon>Rhizobium/Agrobacterium group</taxon>
        <taxon>Agrobacterium</taxon>
    </lineage>
</organism>
<dbReference type="AlphaFoldDB" id="A0A368NGE5"/>
<dbReference type="OrthoDB" id="1971562at2"/>
<evidence type="ECO:0000313" key="3">
    <source>
        <dbReference type="EMBL" id="MUZ60900.1"/>
    </source>
</evidence>
<dbReference type="GeneID" id="60684573"/>
<dbReference type="Proteomes" id="UP000436911">
    <property type="component" value="Unassembled WGS sequence"/>
</dbReference>
<dbReference type="Proteomes" id="UP000436692">
    <property type="component" value="Unassembled WGS sequence"/>
</dbReference>
<comment type="caution">
    <text evidence="2">The sequence shown here is derived from an EMBL/GenBank/DDBJ whole genome shotgun (WGS) entry which is preliminary data.</text>
</comment>
<dbReference type="RefSeq" id="WP_060716467.1">
    <property type="nucleotide sequence ID" value="NZ_CP055267.1"/>
</dbReference>
<feature type="domain" description="Cucumopine synthase C-terminal helical bundle" evidence="1">
    <location>
        <begin position="162"/>
        <end position="291"/>
    </location>
</feature>
<evidence type="ECO:0000313" key="5">
    <source>
        <dbReference type="Proteomes" id="UP000436911"/>
    </source>
</evidence>
<dbReference type="EMBL" id="WPHM01000023">
    <property type="protein sequence ID" value="MUZ60900.1"/>
    <property type="molecule type" value="Genomic_DNA"/>
</dbReference>
<dbReference type="Pfam" id="PF18631">
    <property type="entry name" value="Cucumopine_C"/>
    <property type="match status" value="1"/>
</dbReference>
<protein>
    <submittedName>
        <fullName evidence="2">DUF3830 family protein</fullName>
    </submittedName>
</protein>